<dbReference type="EMBL" id="CP011097">
    <property type="protein sequence ID" value="AJZ75834.1"/>
    <property type="molecule type" value="Genomic_DNA"/>
</dbReference>
<sequence length="59" mass="6834">MTQSNIIFKIGQKILHKNQSDHTKVECPICNREIQPYWEPRYGGLRATCPVCEANWAES</sequence>
<organism evidence="1 2">
    <name type="scientific">Candidatus Nitrosotenuis cloacae</name>
    <dbReference type="NCBI Taxonomy" id="1603555"/>
    <lineage>
        <taxon>Archaea</taxon>
        <taxon>Nitrososphaerota</taxon>
        <taxon>Candidatus Nitrosotenuis</taxon>
    </lineage>
</organism>
<evidence type="ECO:0000313" key="1">
    <source>
        <dbReference type="EMBL" id="AJZ75834.1"/>
    </source>
</evidence>
<accession>A0A3G1B4F9</accession>
<reference evidence="1 2" key="1">
    <citation type="journal article" date="2016" name="Sci. Rep.">
        <title>A novel ammonia-oxidizing archaeon from wastewater treatment plant: Its enrichment, physiological and genomic characteristics.</title>
        <authorList>
            <person name="Li Y."/>
            <person name="Ding K."/>
            <person name="Wen X."/>
            <person name="Zhang B."/>
            <person name="Shen B."/>
            <person name="Yang Y."/>
        </authorList>
    </citation>
    <scope>NUCLEOTIDE SEQUENCE [LARGE SCALE GENOMIC DNA]</scope>
    <source>
        <strain evidence="1 2">SAT1</strain>
    </source>
</reference>
<dbReference type="Proteomes" id="UP000266745">
    <property type="component" value="Chromosome"/>
</dbReference>
<dbReference type="AlphaFoldDB" id="A0A3G1B4F9"/>
<dbReference type="STRING" id="1603555.SU86_005045"/>
<protein>
    <submittedName>
        <fullName evidence="1">Uncharacterized protein</fullName>
    </submittedName>
</protein>
<dbReference type="KEGG" id="tah:SU86_005045"/>
<evidence type="ECO:0000313" key="2">
    <source>
        <dbReference type="Proteomes" id="UP000266745"/>
    </source>
</evidence>
<name>A0A3G1B4F9_9ARCH</name>
<gene>
    <name evidence="1" type="ORF">SU86_005045</name>
</gene>
<keyword evidence="2" id="KW-1185">Reference proteome</keyword>
<proteinExistence type="predicted"/>